<organism evidence="1 2">
    <name type="scientific">Sphagnum jensenii</name>
    <dbReference type="NCBI Taxonomy" id="128206"/>
    <lineage>
        <taxon>Eukaryota</taxon>
        <taxon>Viridiplantae</taxon>
        <taxon>Streptophyta</taxon>
        <taxon>Embryophyta</taxon>
        <taxon>Bryophyta</taxon>
        <taxon>Sphagnophytina</taxon>
        <taxon>Sphagnopsida</taxon>
        <taxon>Sphagnales</taxon>
        <taxon>Sphagnaceae</taxon>
        <taxon>Sphagnum</taxon>
    </lineage>
</organism>
<keyword evidence="2" id="KW-1185">Reference proteome</keyword>
<reference evidence="1" key="1">
    <citation type="submission" date="2024-03" db="EMBL/GenBank/DDBJ databases">
        <authorList>
            <consortium name="ELIXIR-Norway"/>
            <consortium name="Elixir Norway"/>
        </authorList>
    </citation>
    <scope>NUCLEOTIDE SEQUENCE</scope>
</reference>
<accession>A0ABP1BKJ3</accession>
<sequence>MDDDNFCEEIQDIGNAQTDTPMEEGKLLFVQTGRETEWLGIRRKDRESVQHHTCCFGIYHRNRVSSHHLYVIDVVSEEDQPQELVPCEAENKKGDEIVQDSNAGVVLQKKRPHYYDKQQQLELVLAAQRLFAFGERDL</sequence>
<protein>
    <submittedName>
        <fullName evidence="1">Uncharacterized protein</fullName>
    </submittedName>
</protein>
<evidence type="ECO:0000313" key="1">
    <source>
        <dbReference type="EMBL" id="CAK9876141.1"/>
    </source>
</evidence>
<proteinExistence type="predicted"/>
<name>A0ABP1BKJ3_9BRYO</name>
<gene>
    <name evidence="1" type="ORF">CSSPJE1EN2_LOCUS18363</name>
</gene>
<dbReference type="EMBL" id="OZ023706">
    <property type="protein sequence ID" value="CAK9876141.1"/>
    <property type="molecule type" value="Genomic_DNA"/>
</dbReference>
<evidence type="ECO:0000313" key="2">
    <source>
        <dbReference type="Proteomes" id="UP001497522"/>
    </source>
</evidence>
<dbReference type="Proteomes" id="UP001497522">
    <property type="component" value="Chromosome 5"/>
</dbReference>